<gene>
    <name evidence="9" type="ORF">JQX41_14585</name>
    <name evidence="10" type="ORF">JQX48_14595</name>
</gene>
<sequence>MSAGTTYEALSVETLPERLKDVAALASKVGADSATWQVQEVGDGNLNLVFIVTGPAGKAIVKQALPYVRLVGDSWPLPLYRAFYEYHALTRQAARDPGSVPEIFHFDETQALIVMEFLSPHLILRRKLIAGERVDGLADFLGKFCARTAFRGSELSMKSGDKKADVGLFAGNVDIPAITEALVFTDPYFIAEMNHHTEGLDPVVANLRSDVELKVKVQQALQRFVSNTETMVHGDLHSGSIMSTEDDSRVIDPEFAQYGPMGFDIGMLCANFLMAYFSQPAHRGDDLDVYQEWILGVIEEVCTSFEVEFRHLWATERTGILYPSSLFEDQGQDSAPACGAVLAGLWRDAWAFCGIEMHRRCLSLAHNADFEDIADPAVRAPLEARNLLMGAELIHKAERLANASAVCAIARGFNGKDVL</sequence>
<dbReference type="RefSeq" id="WP_085628600.1">
    <property type="nucleotide sequence ID" value="NZ_JAFBWU010000009.1"/>
</dbReference>
<keyword evidence="7" id="KW-0067">ATP-binding</keyword>
<dbReference type="GeneID" id="62640330"/>
<dbReference type="GO" id="GO:0005524">
    <property type="term" value="F:ATP binding"/>
    <property type="evidence" value="ECO:0007669"/>
    <property type="project" value="UniProtKB-KW"/>
</dbReference>
<dbReference type="GO" id="GO:0046522">
    <property type="term" value="F:S-methyl-5-thioribose kinase activity"/>
    <property type="evidence" value="ECO:0007669"/>
    <property type="project" value="UniProtKB-EC"/>
</dbReference>
<dbReference type="Pfam" id="PF01636">
    <property type="entry name" value="APH"/>
    <property type="match status" value="1"/>
</dbReference>
<accession>A0A9Q2PBM5</accession>
<dbReference type="InterPro" id="IPR009212">
    <property type="entry name" value="Methylthioribose_kinase"/>
</dbReference>
<dbReference type="Gene3D" id="3.30.200.20">
    <property type="entry name" value="Phosphorylase Kinase, domain 1"/>
    <property type="match status" value="1"/>
</dbReference>
<keyword evidence="6 9" id="KW-0418">Kinase</keyword>
<evidence type="ECO:0000256" key="7">
    <source>
        <dbReference type="ARBA" id="ARBA00022840"/>
    </source>
</evidence>
<evidence type="ECO:0000259" key="8">
    <source>
        <dbReference type="Pfam" id="PF01636"/>
    </source>
</evidence>
<evidence type="ECO:0000256" key="6">
    <source>
        <dbReference type="ARBA" id="ARBA00022777"/>
    </source>
</evidence>
<name>A0A9Q2PBM5_9RHOB</name>
<dbReference type="OrthoDB" id="9777791at2"/>
<evidence type="ECO:0000256" key="2">
    <source>
        <dbReference type="ARBA" id="ARBA00011738"/>
    </source>
</evidence>
<evidence type="ECO:0000313" key="9">
    <source>
        <dbReference type="EMBL" id="MBM2413539.1"/>
    </source>
</evidence>
<evidence type="ECO:0000256" key="3">
    <source>
        <dbReference type="ARBA" id="ARBA00012128"/>
    </source>
</evidence>
<dbReference type="Proteomes" id="UP000755667">
    <property type="component" value="Unassembled WGS sequence"/>
</dbReference>
<comment type="caution">
    <text evidence="9">The sequence shown here is derived from an EMBL/GenBank/DDBJ whole genome shotgun (WGS) entry which is preliminary data.</text>
</comment>
<evidence type="ECO:0000313" key="10">
    <source>
        <dbReference type="EMBL" id="MBM2418208.1"/>
    </source>
</evidence>
<evidence type="ECO:0000313" key="11">
    <source>
        <dbReference type="Proteomes" id="UP000755667"/>
    </source>
</evidence>
<dbReference type="PIRSF" id="PIRSF031134">
    <property type="entry name" value="MTRK"/>
    <property type="match status" value="1"/>
</dbReference>
<dbReference type="GO" id="GO:0009086">
    <property type="term" value="P:methionine biosynthetic process"/>
    <property type="evidence" value="ECO:0007669"/>
    <property type="project" value="InterPro"/>
</dbReference>
<dbReference type="EMBL" id="JAFBXE010000009">
    <property type="protein sequence ID" value="MBM2413539.1"/>
    <property type="molecule type" value="Genomic_DNA"/>
</dbReference>
<keyword evidence="4 9" id="KW-0808">Transferase</keyword>
<evidence type="ECO:0000256" key="4">
    <source>
        <dbReference type="ARBA" id="ARBA00022679"/>
    </source>
</evidence>
<dbReference type="InterPro" id="IPR002575">
    <property type="entry name" value="Aminoglycoside_PTrfase"/>
</dbReference>
<dbReference type="Proteomes" id="UP000809440">
    <property type="component" value="Unassembled WGS sequence"/>
</dbReference>
<comment type="similarity">
    <text evidence="1">Belongs to the methylthioribose kinase family.</text>
</comment>
<evidence type="ECO:0000256" key="5">
    <source>
        <dbReference type="ARBA" id="ARBA00022741"/>
    </source>
</evidence>
<protein>
    <recommendedName>
        <fullName evidence="3">S-methyl-5-thioribose kinase</fullName>
        <ecNumber evidence="3">2.7.1.100</ecNumber>
    </recommendedName>
</protein>
<dbReference type="EMBL" id="JAFBXF010000009">
    <property type="protein sequence ID" value="MBM2418208.1"/>
    <property type="molecule type" value="Genomic_DNA"/>
</dbReference>
<comment type="subunit">
    <text evidence="2">Homodimer.</text>
</comment>
<proteinExistence type="inferred from homology"/>
<dbReference type="NCBIfam" id="TIGR01767">
    <property type="entry name" value="MTRK"/>
    <property type="match status" value="1"/>
</dbReference>
<reference evidence="9 12" key="1">
    <citation type="submission" date="2021-01" db="EMBL/GenBank/DDBJ databases">
        <title>Diatom-associated Roseobacters Show Island Model of Population Structure.</title>
        <authorList>
            <person name="Qu L."/>
            <person name="Feng X."/>
            <person name="Chen Y."/>
            <person name="Li L."/>
            <person name="Wang X."/>
            <person name="Hu Z."/>
            <person name="Wang H."/>
            <person name="Luo H."/>
        </authorList>
    </citation>
    <scope>NUCLEOTIDE SEQUENCE</scope>
    <source>
        <strain evidence="10 12">CC28-63</strain>
        <strain evidence="9">CC28-69</strain>
    </source>
</reference>
<keyword evidence="5" id="KW-0547">Nucleotide-binding</keyword>
<dbReference type="PANTHER" id="PTHR34273:SF2">
    <property type="entry name" value="METHYLTHIORIBOSE KINASE"/>
    <property type="match status" value="1"/>
</dbReference>
<organism evidence="9 11">
    <name type="scientific">Marivita cryptomonadis</name>
    <dbReference type="NCBI Taxonomy" id="505252"/>
    <lineage>
        <taxon>Bacteria</taxon>
        <taxon>Pseudomonadati</taxon>
        <taxon>Pseudomonadota</taxon>
        <taxon>Alphaproteobacteria</taxon>
        <taxon>Rhodobacterales</taxon>
        <taxon>Roseobacteraceae</taxon>
        <taxon>Marivita</taxon>
    </lineage>
</organism>
<evidence type="ECO:0000256" key="1">
    <source>
        <dbReference type="ARBA" id="ARBA00010165"/>
    </source>
</evidence>
<dbReference type="EC" id="2.7.1.100" evidence="3"/>
<keyword evidence="12" id="KW-1185">Reference proteome</keyword>
<dbReference type="AlphaFoldDB" id="A0A9Q2PBM5"/>
<evidence type="ECO:0000313" key="12">
    <source>
        <dbReference type="Proteomes" id="UP000809440"/>
    </source>
</evidence>
<feature type="domain" description="Aminoglycoside phosphotransferase" evidence="8">
    <location>
        <begin position="38"/>
        <end position="274"/>
    </location>
</feature>
<dbReference type="InterPro" id="IPR011009">
    <property type="entry name" value="Kinase-like_dom_sf"/>
</dbReference>
<dbReference type="Gene3D" id="3.90.1200.10">
    <property type="match status" value="1"/>
</dbReference>
<dbReference type="PANTHER" id="PTHR34273">
    <property type="entry name" value="METHYLTHIORIBOSE KINASE"/>
    <property type="match status" value="1"/>
</dbReference>
<dbReference type="SUPFAM" id="SSF56112">
    <property type="entry name" value="Protein kinase-like (PK-like)"/>
    <property type="match status" value="1"/>
</dbReference>